<dbReference type="AlphaFoldDB" id="A8M0N6"/>
<dbReference type="PANTHER" id="PTHR43532:SF1">
    <property type="entry name" value="GLUCOSE-1-PHOSPHATE THYMIDYLYLTRANSFERASE 1"/>
    <property type="match status" value="1"/>
</dbReference>
<feature type="domain" description="Nucleotidyl transferase" evidence="12">
    <location>
        <begin position="3"/>
        <end position="235"/>
    </location>
</feature>
<sequence length="297" mass="32528">MRGVLLAGGTGSRMWPVTRVVSKQLVPVYDKPMIFYPLCTLVRAGVREILIITRPDERDLFGRLLGDGSQWGLDLRYADQERPQGIAHALLVAADFLVGGSALLLLGDNIINSVDLDRHLAAADQIDGGLVFGVPVADPRPYGVLDVDERGVVRDIVEKPLDPPSHYAVPGVYGYGQDVVEVVAGLTRSPRGELEITDVNREYLRQGRLRVRLLQRGTAWLDTGRFDDLMAAAEYVRVVQERDGVKVGCIEEAAWRAGLLDDAAVRRLAIPLRASGYGDYLLRLLDGPRPARSAVLG</sequence>
<evidence type="ECO:0000256" key="1">
    <source>
        <dbReference type="ARBA" id="ARBA00001946"/>
    </source>
</evidence>
<evidence type="ECO:0000313" key="13">
    <source>
        <dbReference type="EMBL" id="ABV98046.1"/>
    </source>
</evidence>
<keyword evidence="5 13" id="KW-0808">Transferase</keyword>
<dbReference type="EMBL" id="CP000850">
    <property type="protein sequence ID" value="ABV98046.1"/>
    <property type="molecule type" value="Genomic_DNA"/>
</dbReference>
<dbReference type="STRING" id="391037.Sare_2184"/>
<dbReference type="OrthoDB" id="9803871at2"/>
<comment type="similarity">
    <text evidence="2">Belongs to the glucose-1-phosphate thymidylyltransferase family.</text>
</comment>
<keyword evidence="7" id="KW-0479">Metal-binding</keyword>
<evidence type="ECO:0000259" key="12">
    <source>
        <dbReference type="Pfam" id="PF00483"/>
    </source>
</evidence>
<dbReference type="KEGG" id="saq:Sare_2184"/>
<accession>A8M0N6</accession>
<comment type="cofactor">
    <cofactor evidence="1">
        <name>Mg(2+)</name>
        <dbReference type="ChEBI" id="CHEBI:18420"/>
    </cofactor>
</comment>
<evidence type="ECO:0000256" key="4">
    <source>
        <dbReference type="ARBA" id="ARBA00017654"/>
    </source>
</evidence>
<dbReference type="InterPro" id="IPR005907">
    <property type="entry name" value="G1P_thy_trans_s"/>
</dbReference>
<protein>
    <recommendedName>
        <fullName evidence="4">Glucose-1-phosphate thymidylyltransferase</fullName>
        <ecNumber evidence="3">2.7.7.24</ecNumber>
    </recommendedName>
    <alternativeName>
        <fullName evidence="10">dTDP-glucose pyrophosphorylase</fullName>
    </alternativeName>
    <alternativeName>
        <fullName evidence="9">dTDP-glucose synthase</fullName>
    </alternativeName>
</protein>
<dbReference type="PATRIC" id="fig|391037.6.peg.2210"/>
<dbReference type="PANTHER" id="PTHR43532">
    <property type="entry name" value="GLUCOSE-1-PHOSPHATE THYMIDYLYLTRANSFERASE"/>
    <property type="match status" value="1"/>
</dbReference>
<gene>
    <name evidence="13" type="ordered locus">Sare_2184</name>
</gene>
<dbReference type="EC" id="2.7.7.24" evidence="3"/>
<evidence type="ECO:0000256" key="10">
    <source>
        <dbReference type="ARBA" id="ARBA00032598"/>
    </source>
</evidence>
<dbReference type="GO" id="GO:0046872">
    <property type="term" value="F:metal ion binding"/>
    <property type="evidence" value="ECO:0007669"/>
    <property type="project" value="UniProtKB-KW"/>
</dbReference>
<evidence type="ECO:0000256" key="9">
    <source>
        <dbReference type="ARBA" id="ARBA00032492"/>
    </source>
</evidence>
<evidence type="ECO:0000256" key="6">
    <source>
        <dbReference type="ARBA" id="ARBA00022695"/>
    </source>
</evidence>
<comment type="catalytic activity">
    <reaction evidence="11">
        <text>dTTP + alpha-D-glucose 1-phosphate + H(+) = dTDP-alpha-D-glucose + diphosphate</text>
        <dbReference type="Rhea" id="RHEA:15225"/>
        <dbReference type="ChEBI" id="CHEBI:15378"/>
        <dbReference type="ChEBI" id="CHEBI:33019"/>
        <dbReference type="ChEBI" id="CHEBI:37568"/>
        <dbReference type="ChEBI" id="CHEBI:57477"/>
        <dbReference type="ChEBI" id="CHEBI:58601"/>
        <dbReference type="EC" id="2.7.7.24"/>
    </reaction>
</comment>
<evidence type="ECO:0000256" key="8">
    <source>
        <dbReference type="ARBA" id="ARBA00022842"/>
    </source>
</evidence>
<evidence type="ECO:0000256" key="7">
    <source>
        <dbReference type="ARBA" id="ARBA00022723"/>
    </source>
</evidence>
<dbReference type="InterPro" id="IPR029044">
    <property type="entry name" value="Nucleotide-diphossugar_trans"/>
</dbReference>
<evidence type="ECO:0000256" key="11">
    <source>
        <dbReference type="ARBA" id="ARBA00049336"/>
    </source>
</evidence>
<name>A8M0N6_SALAI</name>
<dbReference type="Pfam" id="PF00483">
    <property type="entry name" value="NTP_transferase"/>
    <property type="match status" value="1"/>
</dbReference>
<evidence type="ECO:0000256" key="3">
    <source>
        <dbReference type="ARBA" id="ARBA00012461"/>
    </source>
</evidence>
<keyword evidence="6" id="KW-0548">Nucleotidyltransferase</keyword>
<proteinExistence type="inferred from homology"/>
<dbReference type="eggNOG" id="COG1209">
    <property type="taxonomic scope" value="Bacteria"/>
</dbReference>
<keyword evidence="8" id="KW-0460">Magnesium</keyword>
<dbReference type="GO" id="GO:0008879">
    <property type="term" value="F:glucose-1-phosphate thymidylyltransferase activity"/>
    <property type="evidence" value="ECO:0007669"/>
    <property type="project" value="UniProtKB-EC"/>
</dbReference>
<evidence type="ECO:0000256" key="2">
    <source>
        <dbReference type="ARBA" id="ARBA00010480"/>
    </source>
</evidence>
<dbReference type="InterPro" id="IPR005835">
    <property type="entry name" value="NTP_transferase_dom"/>
</dbReference>
<dbReference type="Gene3D" id="3.90.550.10">
    <property type="entry name" value="Spore Coat Polysaccharide Biosynthesis Protein SpsA, Chain A"/>
    <property type="match status" value="1"/>
</dbReference>
<organism evidence="13">
    <name type="scientific">Salinispora arenicola (strain CNS-205)</name>
    <dbReference type="NCBI Taxonomy" id="391037"/>
    <lineage>
        <taxon>Bacteria</taxon>
        <taxon>Bacillati</taxon>
        <taxon>Actinomycetota</taxon>
        <taxon>Actinomycetes</taxon>
        <taxon>Micromonosporales</taxon>
        <taxon>Micromonosporaceae</taxon>
        <taxon>Salinispora</taxon>
    </lineage>
</organism>
<evidence type="ECO:0000256" key="5">
    <source>
        <dbReference type="ARBA" id="ARBA00022679"/>
    </source>
</evidence>
<dbReference type="SUPFAM" id="SSF53448">
    <property type="entry name" value="Nucleotide-diphospho-sugar transferases"/>
    <property type="match status" value="1"/>
</dbReference>
<reference evidence="13" key="1">
    <citation type="submission" date="2007-10" db="EMBL/GenBank/DDBJ databases">
        <title>Complete sequence of Salinispora arenicola CNS-205.</title>
        <authorList>
            <consortium name="US DOE Joint Genome Institute"/>
            <person name="Copeland A."/>
            <person name="Lucas S."/>
            <person name="Lapidus A."/>
            <person name="Barry K."/>
            <person name="Glavina del Rio T."/>
            <person name="Dalin E."/>
            <person name="Tice H."/>
            <person name="Pitluck S."/>
            <person name="Foster B."/>
            <person name="Schmutz J."/>
            <person name="Larimer F."/>
            <person name="Land M."/>
            <person name="Hauser L."/>
            <person name="Kyrpides N."/>
            <person name="Ivanova N."/>
            <person name="Jensen P.R."/>
            <person name="Moore B.S."/>
            <person name="Penn K."/>
            <person name="Jenkins C."/>
            <person name="Udwary D."/>
            <person name="Xiang L."/>
            <person name="Gontang E."/>
            <person name="Richardson P."/>
        </authorList>
    </citation>
    <scope>NUCLEOTIDE SEQUENCE [LARGE SCALE GENOMIC DNA]</scope>
    <source>
        <strain evidence="13">CNS-205</strain>
    </source>
</reference>
<dbReference type="HOGENOM" id="CLU_029499_9_0_11"/>